<feature type="transmembrane region" description="Helical" evidence="1">
    <location>
        <begin position="68"/>
        <end position="87"/>
    </location>
</feature>
<feature type="transmembrane region" description="Helical" evidence="1">
    <location>
        <begin position="12"/>
        <end position="36"/>
    </location>
</feature>
<evidence type="ECO:0000256" key="1">
    <source>
        <dbReference type="SAM" id="Phobius"/>
    </source>
</evidence>
<feature type="transmembrane region" description="Helical" evidence="1">
    <location>
        <begin position="42"/>
        <end position="61"/>
    </location>
</feature>
<accession>A0A8J2Z560</accession>
<keyword evidence="3" id="KW-1185">Reference proteome</keyword>
<evidence type="ECO:0000313" key="2">
    <source>
        <dbReference type="EMBL" id="GGF99906.1"/>
    </source>
</evidence>
<dbReference type="Proteomes" id="UP000636949">
    <property type="component" value="Unassembled WGS sequence"/>
</dbReference>
<feature type="transmembrane region" description="Helical" evidence="1">
    <location>
        <begin position="93"/>
        <end position="113"/>
    </location>
</feature>
<comment type="caution">
    <text evidence="2">The sequence shown here is derived from an EMBL/GenBank/DDBJ whole genome shotgun (WGS) entry which is preliminary data.</text>
</comment>
<gene>
    <name evidence="2" type="ORF">GCM10010995_16520</name>
</gene>
<dbReference type="OrthoDB" id="5625042at2"/>
<sequence>MNKVIRPKRVYAAIWMLYGVSILGLLDLMTSSTLVMVPMEHVWLDVVAYIVLIAVAFVISLGVKAAKWIYIILAIIWYAFLIFYLPEHASHPLNFWLVFIEIILIIAAFYILYQPKAVRWFNKTQSV</sequence>
<evidence type="ECO:0000313" key="3">
    <source>
        <dbReference type="Proteomes" id="UP000636949"/>
    </source>
</evidence>
<dbReference type="AlphaFoldDB" id="A0A8J2Z560"/>
<proteinExistence type="predicted"/>
<dbReference type="RefSeq" id="WP_117002928.1">
    <property type="nucleotide sequence ID" value="NZ_BMJS01000018.1"/>
</dbReference>
<reference evidence="2" key="2">
    <citation type="submission" date="2020-09" db="EMBL/GenBank/DDBJ databases">
        <authorList>
            <person name="Sun Q."/>
            <person name="Zhou Y."/>
        </authorList>
    </citation>
    <scope>NUCLEOTIDE SEQUENCE</scope>
    <source>
        <strain evidence="2">CGMCC 1.15758</strain>
    </source>
</reference>
<dbReference type="EMBL" id="BMJS01000018">
    <property type="protein sequence ID" value="GGF99906.1"/>
    <property type="molecule type" value="Genomic_DNA"/>
</dbReference>
<reference evidence="2" key="1">
    <citation type="journal article" date="2014" name="Int. J. Syst. Evol. Microbiol.">
        <title>Complete genome sequence of Corynebacterium casei LMG S-19264T (=DSM 44701T), isolated from a smear-ripened cheese.</title>
        <authorList>
            <consortium name="US DOE Joint Genome Institute (JGI-PGF)"/>
            <person name="Walter F."/>
            <person name="Albersmeier A."/>
            <person name="Kalinowski J."/>
            <person name="Ruckert C."/>
        </authorList>
    </citation>
    <scope>NUCLEOTIDE SEQUENCE</scope>
    <source>
        <strain evidence="2">CGMCC 1.15758</strain>
    </source>
</reference>
<protein>
    <submittedName>
        <fullName evidence="2">Uncharacterized protein</fullName>
    </submittedName>
</protein>
<keyword evidence="1" id="KW-1133">Transmembrane helix</keyword>
<organism evidence="2 3">
    <name type="scientific">Cysteiniphilum litorale</name>
    <dbReference type="NCBI Taxonomy" id="2056700"/>
    <lineage>
        <taxon>Bacteria</taxon>
        <taxon>Pseudomonadati</taxon>
        <taxon>Pseudomonadota</taxon>
        <taxon>Gammaproteobacteria</taxon>
        <taxon>Thiotrichales</taxon>
        <taxon>Fastidiosibacteraceae</taxon>
        <taxon>Cysteiniphilum</taxon>
    </lineage>
</organism>
<keyword evidence="1" id="KW-0472">Membrane</keyword>
<name>A0A8J2Z560_9GAMM</name>
<keyword evidence="1" id="KW-0812">Transmembrane</keyword>